<organism evidence="3 4">
    <name type="scientific">Hyaloscypha bicolor E</name>
    <dbReference type="NCBI Taxonomy" id="1095630"/>
    <lineage>
        <taxon>Eukaryota</taxon>
        <taxon>Fungi</taxon>
        <taxon>Dikarya</taxon>
        <taxon>Ascomycota</taxon>
        <taxon>Pezizomycotina</taxon>
        <taxon>Leotiomycetes</taxon>
        <taxon>Helotiales</taxon>
        <taxon>Hyaloscyphaceae</taxon>
        <taxon>Hyaloscypha</taxon>
        <taxon>Hyaloscypha bicolor</taxon>
    </lineage>
</organism>
<dbReference type="InParanoid" id="A0A2J6T7B0"/>
<evidence type="ECO:0000313" key="3">
    <source>
        <dbReference type="EMBL" id="PMD58905.1"/>
    </source>
</evidence>
<dbReference type="EMBL" id="KZ613817">
    <property type="protein sequence ID" value="PMD58905.1"/>
    <property type="molecule type" value="Genomic_DNA"/>
</dbReference>
<keyword evidence="2" id="KW-0732">Signal</keyword>
<dbReference type="GeneID" id="36596707"/>
<sequence>MNDSVGFLATVLTQSLLISSLVQPNTNFTNYGQYQPQQPIIALQDPIRDPWSRINDKGVRVPVAIGASQHANGQAAMENFGPFDYRDGETRRVIHVLNSSSAKLVLRPVPRLRPAYRYAVANNNNQLPTISNQLPYDLVSDLGNDSAGLPVNSGTNDSIRNPANHSTALSGDNDMNDLDRYSEIDSTALLTNNAATDSNIVAAASYMTPQPSWDGVSNDILRVPIAATTATQDTQPSLMVGRVELPLIEGPVAVIPGKPKRRKSCSFSESVLVRDLITGRERKRISTDDFPDCVRTKYRSRWRILMSMDKKERGTIVGYESGDSDLDFSEWEEAKEKRTKRTTKKRKLSRR</sequence>
<dbReference type="RefSeq" id="XP_024735809.1">
    <property type="nucleotide sequence ID" value="XM_024888631.1"/>
</dbReference>
<evidence type="ECO:0000313" key="4">
    <source>
        <dbReference type="Proteomes" id="UP000235371"/>
    </source>
</evidence>
<gene>
    <name evidence="3" type="ORF">K444DRAFT_724650</name>
</gene>
<dbReference type="OrthoDB" id="10311811at2759"/>
<proteinExistence type="predicted"/>
<dbReference type="AlphaFoldDB" id="A0A2J6T7B0"/>
<feature type="compositionally biased region" description="Polar residues" evidence="1">
    <location>
        <begin position="152"/>
        <end position="170"/>
    </location>
</feature>
<keyword evidence="4" id="KW-1185">Reference proteome</keyword>
<evidence type="ECO:0000256" key="2">
    <source>
        <dbReference type="SAM" id="SignalP"/>
    </source>
</evidence>
<protein>
    <submittedName>
        <fullName evidence="3">Uncharacterized protein</fullName>
    </submittedName>
</protein>
<reference evidence="3 4" key="1">
    <citation type="submission" date="2016-04" db="EMBL/GenBank/DDBJ databases">
        <title>A degradative enzymes factory behind the ericoid mycorrhizal symbiosis.</title>
        <authorList>
            <consortium name="DOE Joint Genome Institute"/>
            <person name="Martino E."/>
            <person name="Morin E."/>
            <person name="Grelet G."/>
            <person name="Kuo A."/>
            <person name="Kohler A."/>
            <person name="Daghino S."/>
            <person name="Barry K."/>
            <person name="Choi C."/>
            <person name="Cichocki N."/>
            <person name="Clum A."/>
            <person name="Copeland A."/>
            <person name="Hainaut M."/>
            <person name="Haridas S."/>
            <person name="Labutti K."/>
            <person name="Lindquist E."/>
            <person name="Lipzen A."/>
            <person name="Khouja H.-R."/>
            <person name="Murat C."/>
            <person name="Ohm R."/>
            <person name="Olson A."/>
            <person name="Spatafora J."/>
            <person name="Veneault-Fourrey C."/>
            <person name="Henrissat B."/>
            <person name="Grigoriev I."/>
            <person name="Martin F."/>
            <person name="Perotto S."/>
        </authorList>
    </citation>
    <scope>NUCLEOTIDE SEQUENCE [LARGE SCALE GENOMIC DNA]</scope>
    <source>
        <strain evidence="3 4">E</strain>
    </source>
</reference>
<feature type="compositionally biased region" description="Basic residues" evidence="1">
    <location>
        <begin position="337"/>
        <end position="351"/>
    </location>
</feature>
<feature type="region of interest" description="Disordered" evidence="1">
    <location>
        <begin position="147"/>
        <end position="176"/>
    </location>
</feature>
<feature type="region of interest" description="Disordered" evidence="1">
    <location>
        <begin position="332"/>
        <end position="351"/>
    </location>
</feature>
<accession>A0A2J6T7B0</accession>
<evidence type="ECO:0000256" key="1">
    <source>
        <dbReference type="SAM" id="MobiDB-lite"/>
    </source>
</evidence>
<feature type="signal peptide" evidence="2">
    <location>
        <begin position="1"/>
        <end position="24"/>
    </location>
</feature>
<name>A0A2J6T7B0_9HELO</name>
<dbReference type="Proteomes" id="UP000235371">
    <property type="component" value="Unassembled WGS sequence"/>
</dbReference>
<feature type="chain" id="PRO_5014385319" evidence="2">
    <location>
        <begin position="25"/>
        <end position="351"/>
    </location>
</feature>